<sequence>MVGAGMTRHKAWDDVILKLQSRLSKWKAKTLSIGGRLTLLKSVLGASPLYNMSIFKVPKGVLKGVLASKKKGGLGVSSYFALNRALLLKWVWRFVSQDDSLWFRVIQAVHGDKIDSHSVRKVSIWSSILKEVQVLKSSGFDFLSYCSKRIGDGQSTSFWKETWMGDIPLCELCPRLFALDSAPNICVAAKMAGPLDTSFRRSVRGGVEQQEFSDLSSFLNSVVLSTSNDRWYFSLSSSGEFSVKDTRLAIDDLVLPSHSEPTRWVKLIPIKINVFMWRARRGCLPTRYNLVQKGVILESTSCPVCFSDEEDVHHLLFRCSLSQEVLHRVCRWWEIDFQLWRSFSEWDEWFSSIRLPGSVKGYAERLRGGTETVAIDKDHSNPIRILLFNTYFENLSYDSKGHYVNVGEKLKILNLVISMIALSGYTEGINVYVDNIDVDVTEDLLRENFNHCGKIT</sequence>
<reference evidence="2" key="2">
    <citation type="submission" date="2022-01" db="EMBL/GenBank/DDBJ databases">
        <authorList>
            <person name="Yamashiro T."/>
            <person name="Shiraishi A."/>
            <person name="Satake H."/>
            <person name="Nakayama K."/>
        </authorList>
    </citation>
    <scope>NUCLEOTIDE SEQUENCE</scope>
</reference>
<proteinExistence type="predicted"/>
<name>A0ABQ4WTK1_9ASTR</name>
<accession>A0ABQ4WTK1</accession>
<dbReference type="SUPFAM" id="SSF54928">
    <property type="entry name" value="RNA-binding domain, RBD"/>
    <property type="match status" value="1"/>
</dbReference>
<feature type="domain" description="Reverse transcriptase zinc-binding" evidence="1">
    <location>
        <begin position="261"/>
        <end position="325"/>
    </location>
</feature>
<dbReference type="GO" id="GO:0003964">
    <property type="term" value="F:RNA-directed DNA polymerase activity"/>
    <property type="evidence" value="ECO:0007669"/>
    <property type="project" value="UniProtKB-KW"/>
</dbReference>
<keyword evidence="3" id="KW-1185">Reference proteome</keyword>
<protein>
    <submittedName>
        <fullName evidence="2">RNA-directed DNA polymerase, eukaryota</fullName>
    </submittedName>
</protein>
<dbReference type="PANTHER" id="PTHR33116:SF79">
    <property type="entry name" value="REVERSE TRANSCRIPTASE DOMAIN, ZINC FINGER, CCHC-TYPE-RELATED"/>
    <property type="match status" value="1"/>
</dbReference>
<organism evidence="2 3">
    <name type="scientific">Tanacetum coccineum</name>
    <dbReference type="NCBI Taxonomy" id="301880"/>
    <lineage>
        <taxon>Eukaryota</taxon>
        <taxon>Viridiplantae</taxon>
        <taxon>Streptophyta</taxon>
        <taxon>Embryophyta</taxon>
        <taxon>Tracheophyta</taxon>
        <taxon>Spermatophyta</taxon>
        <taxon>Magnoliopsida</taxon>
        <taxon>eudicotyledons</taxon>
        <taxon>Gunneridae</taxon>
        <taxon>Pentapetalae</taxon>
        <taxon>asterids</taxon>
        <taxon>campanulids</taxon>
        <taxon>Asterales</taxon>
        <taxon>Asteraceae</taxon>
        <taxon>Asteroideae</taxon>
        <taxon>Anthemideae</taxon>
        <taxon>Anthemidinae</taxon>
        <taxon>Tanacetum</taxon>
    </lineage>
</organism>
<keyword evidence="2" id="KW-0548">Nucleotidyltransferase</keyword>
<dbReference type="EMBL" id="BQNB010008921">
    <property type="protein sequence ID" value="GJS56210.1"/>
    <property type="molecule type" value="Genomic_DNA"/>
</dbReference>
<dbReference type="Pfam" id="PF13966">
    <property type="entry name" value="zf-RVT"/>
    <property type="match status" value="1"/>
</dbReference>
<dbReference type="Proteomes" id="UP001151760">
    <property type="component" value="Unassembled WGS sequence"/>
</dbReference>
<dbReference type="InterPro" id="IPR035979">
    <property type="entry name" value="RBD_domain_sf"/>
</dbReference>
<evidence type="ECO:0000259" key="1">
    <source>
        <dbReference type="Pfam" id="PF13966"/>
    </source>
</evidence>
<reference evidence="2" key="1">
    <citation type="journal article" date="2022" name="Int. J. Mol. Sci.">
        <title>Draft Genome of Tanacetum Coccineum: Genomic Comparison of Closely Related Tanacetum-Family Plants.</title>
        <authorList>
            <person name="Yamashiro T."/>
            <person name="Shiraishi A."/>
            <person name="Nakayama K."/>
            <person name="Satake H."/>
        </authorList>
    </citation>
    <scope>NUCLEOTIDE SEQUENCE</scope>
</reference>
<dbReference type="InterPro" id="IPR026960">
    <property type="entry name" value="RVT-Znf"/>
</dbReference>
<evidence type="ECO:0000313" key="2">
    <source>
        <dbReference type="EMBL" id="GJS56210.1"/>
    </source>
</evidence>
<evidence type="ECO:0000313" key="3">
    <source>
        <dbReference type="Proteomes" id="UP001151760"/>
    </source>
</evidence>
<dbReference type="PANTHER" id="PTHR33116">
    <property type="entry name" value="REVERSE TRANSCRIPTASE ZINC-BINDING DOMAIN-CONTAINING PROTEIN-RELATED-RELATED"/>
    <property type="match status" value="1"/>
</dbReference>
<gene>
    <name evidence="2" type="ORF">Tco_0629572</name>
</gene>
<keyword evidence="2" id="KW-0808">Transferase</keyword>
<keyword evidence="2" id="KW-0695">RNA-directed DNA polymerase</keyword>
<comment type="caution">
    <text evidence="2">The sequence shown here is derived from an EMBL/GenBank/DDBJ whole genome shotgun (WGS) entry which is preliminary data.</text>
</comment>